<dbReference type="Gene3D" id="3.50.50.60">
    <property type="entry name" value="FAD/NAD(P)-binding domain"/>
    <property type="match status" value="2"/>
</dbReference>
<dbReference type="GO" id="GO:0016614">
    <property type="term" value="F:oxidoreductase activity, acting on CH-OH group of donors"/>
    <property type="evidence" value="ECO:0007669"/>
    <property type="project" value="InterPro"/>
</dbReference>
<gene>
    <name evidence="7" type="ORF">AB3G37_19820</name>
</gene>
<dbReference type="EMBL" id="CP165628">
    <property type="protein sequence ID" value="XDU71747.1"/>
    <property type="molecule type" value="Genomic_DNA"/>
</dbReference>
<dbReference type="AlphaFoldDB" id="A0AB39VNM1"/>
<dbReference type="InterPro" id="IPR007867">
    <property type="entry name" value="GMC_OxRtase_C"/>
</dbReference>
<dbReference type="GO" id="GO:0050660">
    <property type="term" value="F:flavin adenine dinucleotide binding"/>
    <property type="evidence" value="ECO:0007669"/>
    <property type="project" value="InterPro"/>
</dbReference>
<evidence type="ECO:0000256" key="2">
    <source>
        <dbReference type="ARBA" id="ARBA00022630"/>
    </source>
</evidence>
<evidence type="ECO:0000256" key="4">
    <source>
        <dbReference type="ARBA" id="ARBA00023002"/>
    </source>
</evidence>
<evidence type="ECO:0000313" key="7">
    <source>
        <dbReference type="EMBL" id="XDU71747.1"/>
    </source>
</evidence>
<organism evidence="7">
    <name type="scientific">Rouxiella sp. WC2420</name>
    <dbReference type="NCBI Taxonomy" id="3234145"/>
    <lineage>
        <taxon>Bacteria</taxon>
        <taxon>Pseudomonadati</taxon>
        <taxon>Pseudomonadota</taxon>
        <taxon>Gammaproteobacteria</taxon>
        <taxon>Enterobacterales</taxon>
        <taxon>Yersiniaceae</taxon>
        <taxon>Rouxiella</taxon>
    </lineage>
</organism>
<dbReference type="Pfam" id="PF05199">
    <property type="entry name" value="GMC_oxred_C"/>
    <property type="match status" value="1"/>
</dbReference>
<dbReference type="InterPro" id="IPR036188">
    <property type="entry name" value="FAD/NAD-bd_sf"/>
</dbReference>
<dbReference type="SUPFAM" id="SSF51905">
    <property type="entry name" value="FAD/NAD(P)-binding domain"/>
    <property type="match status" value="1"/>
</dbReference>
<sequence length="589" mass="64641">MKKTNDAVDVVVVGLGWAGSILSIEMAKAGLKVRALERGHDRPSSEMGYPIPADELANTKRHVLMQQASTLTYTVRHNATETALPMRELGAFRVGDGVGGAGLHWTAMLIRPSPTDLKLKTFVDQHYDKNALDAELRVMDFPFSWEEIEPHFDFFDQVCGTSGATGNLNGKILANGDPFEGPRSNLFPTKPLEDTLNGAMFRKVASEMGYHPFSNPSAAITEPWTNPYKQQIAPCNYCGFCQFYSCINYSKASPQTTILDAIKLYPNFDYRTQANVIRVEKSPDGKTATGVTYIDADGNEVFQPAKIVILASFALNNVRLMLNSQIGKPYNPITEEGVVGRNYAYQYGGGFTLFFDKMEFNPFAAAGPTGVMFNDFGPGNFDASHLGFIGGAKVHSSQATGTPLATALKGGTPKWGNGWKKGLKDSYGHSMGMKMTVSNMSTRGNFLDLDPTYTDEHGMPLLRMTYDFVKNDVRLMRFLRGNMLGIVKNLNPDSYTESVPDYDSHFNISPAYSSTHNTGGAVMGDNPKTSAVNRYLQSWDVHNVFVQGACAFPQNFQANPTALVGALAYWSAKAIREQYLKNPGPLVQA</sequence>
<evidence type="ECO:0000259" key="5">
    <source>
        <dbReference type="Pfam" id="PF00732"/>
    </source>
</evidence>
<dbReference type="InterPro" id="IPR000172">
    <property type="entry name" value="GMC_OxRdtase_N"/>
</dbReference>
<keyword evidence="4" id="KW-0560">Oxidoreductase</keyword>
<evidence type="ECO:0000259" key="6">
    <source>
        <dbReference type="Pfam" id="PF05199"/>
    </source>
</evidence>
<protein>
    <submittedName>
        <fullName evidence="7">GMC family oxidoreductase</fullName>
    </submittedName>
</protein>
<keyword evidence="2" id="KW-0285">Flavoprotein</keyword>
<feature type="domain" description="Glucose-methanol-choline oxidoreductase C-terminal" evidence="6">
    <location>
        <begin position="445"/>
        <end position="568"/>
    </location>
</feature>
<reference evidence="7" key="1">
    <citation type="submission" date="2024-07" db="EMBL/GenBank/DDBJ databases">
        <authorList>
            <person name="Biller S.J."/>
        </authorList>
    </citation>
    <scope>NUCLEOTIDE SEQUENCE</scope>
    <source>
        <strain evidence="7">WC2420</strain>
    </source>
</reference>
<evidence type="ECO:0000256" key="1">
    <source>
        <dbReference type="ARBA" id="ARBA00010790"/>
    </source>
</evidence>
<dbReference type="PANTHER" id="PTHR46056:SF12">
    <property type="entry name" value="LONG-CHAIN-ALCOHOL OXIDASE"/>
    <property type="match status" value="1"/>
</dbReference>
<evidence type="ECO:0000256" key="3">
    <source>
        <dbReference type="ARBA" id="ARBA00022827"/>
    </source>
</evidence>
<keyword evidence="3" id="KW-0274">FAD</keyword>
<accession>A0AB39VNM1</accession>
<feature type="domain" description="Glucose-methanol-choline oxidoreductase N-terminal" evidence="5">
    <location>
        <begin position="227"/>
        <end position="343"/>
    </location>
</feature>
<comment type="similarity">
    <text evidence="1">Belongs to the GMC oxidoreductase family.</text>
</comment>
<name>A0AB39VNM1_9GAMM</name>
<dbReference type="Pfam" id="PF00732">
    <property type="entry name" value="GMC_oxred_N"/>
    <property type="match status" value="1"/>
</dbReference>
<dbReference type="PANTHER" id="PTHR46056">
    <property type="entry name" value="LONG-CHAIN-ALCOHOL OXIDASE"/>
    <property type="match status" value="1"/>
</dbReference>
<proteinExistence type="inferred from homology"/>
<dbReference type="RefSeq" id="WP_369788865.1">
    <property type="nucleotide sequence ID" value="NZ_CP165628.1"/>
</dbReference>